<accession>A0ABP8YHG1</accession>
<comment type="caution">
    <text evidence="10">The sequence shown here is derived from an EMBL/GenBank/DDBJ whole genome shotgun (WGS) entry which is preliminary data.</text>
</comment>
<dbReference type="PROSITE" id="PS50165">
    <property type="entry name" value="UVRC"/>
    <property type="match status" value="1"/>
</dbReference>
<keyword evidence="4 6" id="KW-0267">Excision nuclease</keyword>
<dbReference type="SUPFAM" id="SSF47781">
    <property type="entry name" value="RuvA domain 2-like"/>
    <property type="match status" value="1"/>
</dbReference>
<dbReference type="SUPFAM" id="SSF46600">
    <property type="entry name" value="C-terminal UvrC-binding domain of UvrB"/>
    <property type="match status" value="1"/>
</dbReference>
<feature type="domain" description="UvrC family homology region profile" evidence="9">
    <location>
        <begin position="269"/>
        <end position="529"/>
    </location>
</feature>
<evidence type="ECO:0000313" key="11">
    <source>
        <dbReference type="Proteomes" id="UP001500956"/>
    </source>
</evidence>
<dbReference type="EMBL" id="BAABID010000008">
    <property type="protein sequence ID" value="GAA4726509.1"/>
    <property type="molecule type" value="Genomic_DNA"/>
</dbReference>
<evidence type="ECO:0000256" key="1">
    <source>
        <dbReference type="ARBA" id="ARBA00022490"/>
    </source>
</evidence>
<dbReference type="PANTHER" id="PTHR30562:SF1">
    <property type="entry name" value="UVRABC SYSTEM PROTEIN C"/>
    <property type="match status" value="1"/>
</dbReference>
<dbReference type="Gene3D" id="3.30.420.340">
    <property type="entry name" value="UvrC, RNAse H endonuclease domain"/>
    <property type="match status" value="1"/>
</dbReference>
<evidence type="ECO:0000256" key="2">
    <source>
        <dbReference type="ARBA" id="ARBA00022763"/>
    </source>
</evidence>
<keyword evidence="5 6" id="KW-0234">DNA repair</keyword>
<dbReference type="RefSeq" id="WP_172149434.1">
    <property type="nucleotide sequence ID" value="NZ_BAABID010000008.1"/>
</dbReference>
<dbReference type="InterPro" id="IPR036876">
    <property type="entry name" value="UVR_dom_sf"/>
</dbReference>
<dbReference type="PROSITE" id="PS50164">
    <property type="entry name" value="GIY_YIG"/>
    <property type="match status" value="1"/>
</dbReference>
<evidence type="ECO:0000256" key="4">
    <source>
        <dbReference type="ARBA" id="ARBA00022881"/>
    </source>
</evidence>
<dbReference type="SUPFAM" id="SSF82771">
    <property type="entry name" value="GIY-YIG endonuclease"/>
    <property type="match status" value="1"/>
</dbReference>
<comment type="function">
    <text evidence="6">The UvrABC repair system catalyzes the recognition and processing of DNA lesions. UvrC both incises the 5' and 3' sides of the lesion. The N-terminal half is responsible for the 3' incision and the C-terminal half is responsible for the 5' incision.</text>
</comment>
<dbReference type="Pfam" id="PF14520">
    <property type="entry name" value="HHH_5"/>
    <property type="match status" value="1"/>
</dbReference>
<organism evidence="10 11">
    <name type="scientific">Isoptericola chiayiensis</name>
    <dbReference type="NCBI Taxonomy" id="579446"/>
    <lineage>
        <taxon>Bacteria</taxon>
        <taxon>Bacillati</taxon>
        <taxon>Actinomycetota</taxon>
        <taxon>Actinomycetes</taxon>
        <taxon>Micrococcales</taxon>
        <taxon>Promicromonosporaceae</taxon>
        <taxon>Isoptericola</taxon>
    </lineage>
</organism>
<dbReference type="HAMAP" id="MF_00203">
    <property type="entry name" value="UvrC"/>
    <property type="match status" value="1"/>
</dbReference>
<evidence type="ECO:0000259" key="8">
    <source>
        <dbReference type="PROSITE" id="PS50164"/>
    </source>
</evidence>
<keyword evidence="11" id="KW-1185">Reference proteome</keyword>
<keyword evidence="1 6" id="KW-0963">Cytoplasm</keyword>
<protein>
    <recommendedName>
        <fullName evidence="6">UvrABC system protein C</fullName>
        <shortName evidence="6">Protein UvrC</shortName>
    </recommendedName>
    <alternativeName>
        <fullName evidence="6">Excinuclease ABC subunit C</fullName>
    </alternativeName>
</protein>
<dbReference type="Gene3D" id="3.40.1440.10">
    <property type="entry name" value="GIY-YIG endonuclease"/>
    <property type="match status" value="1"/>
</dbReference>
<evidence type="ECO:0000256" key="5">
    <source>
        <dbReference type="ARBA" id="ARBA00023204"/>
    </source>
</evidence>
<dbReference type="NCBIfam" id="TIGR00194">
    <property type="entry name" value="uvrC"/>
    <property type="match status" value="1"/>
</dbReference>
<dbReference type="InterPro" id="IPR001162">
    <property type="entry name" value="UvrC_RNase_H_dom"/>
</dbReference>
<comment type="similarity">
    <text evidence="6">Belongs to the UvrC family.</text>
</comment>
<dbReference type="InterPro" id="IPR003583">
    <property type="entry name" value="Hlx-hairpin-Hlx_DNA-bd_motif"/>
</dbReference>
<feature type="domain" description="GIY-YIG" evidence="8">
    <location>
        <begin position="16"/>
        <end position="95"/>
    </location>
</feature>
<dbReference type="Pfam" id="PF01541">
    <property type="entry name" value="GIY-YIG"/>
    <property type="match status" value="1"/>
</dbReference>
<keyword evidence="3 6" id="KW-0228">DNA excision</keyword>
<dbReference type="Pfam" id="PF02151">
    <property type="entry name" value="UVR"/>
    <property type="match status" value="1"/>
</dbReference>
<dbReference type="InterPro" id="IPR000305">
    <property type="entry name" value="GIY-YIG_endonuc"/>
</dbReference>
<comment type="subunit">
    <text evidence="6">Interacts with UvrB in an incision complex.</text>
</comment>
<dbReference type="InterPro" id="IPR050066">
    <property type="entry name" value="UvrABC_protein_C"/>
</dbReference>
<evidence type="ECO:0000313" key="10">
    <source>
        <dbReference type="EMBL" id="GAA4726509.1"/>
    </source>
</evidence>
<dbReference type="InterPro" id="IPR035901">
    <property type="entry name" value="GIY-YIG_endonuc_sf"/>
</dbReference>
<evidence type="ECO:0000256" key="3">
    <source>
        <dbReference type="ARBA" id="ARBA00022769"/>
    </source>
</evidence>
<comment type="subcellular location">
    <subcellularLocation>
        <location evidence="6">Cytoplasm</location>
    </subcellularLocation>
</comment>
<dbReference type="CDD" id="cd10434">
    <property type="entry name" value="GIY-YIG_UvrC_Cho"/>
    <property type="match status" value="1"/>
</dbReference>
<reference evidence="11" key="1">
    <citation type="journal article" date="2019" name="Int. J. Syst. Evol. Microbiol.">
        <title>The Global Catalogue of Microorganisms (GCM) 10K type strain sequencing project: providing services to taxonomists for standard genome sequencing and annotation.</title>
        <authorList>
            <consortium name="The Broad Institute Genomics Platform"/>
            <consortium name="The Broad Institute Genome Sequencing Center for Infectious Disease"/>
            <person name="Wu L."/>
            <person name="Ma J."/>
        </authorList>
    </citation>
    <scope>NUCLEOTIDE SEQUENCE [LARGE SCALE GENOMIC DNA]</scope>
    <source>
        <strain evidence="11">JCM 18063</strain>
    </source>
</reference>
<dbReference type="InterPro" id="IPR010994">
    <property type="entry name" value="RuvA_2-like"/>
</dbReference>
<evidence type="ECO:0000259" key="9">
    <source>
        <dbReference type="PROSITE" id="PS50165"/>
    </source>
</evidence>
<dbReference type="Pfam" id="PF22920">
    <property type="entry name" value="UvrC_RNaseH"/>
    <property type="match status" value="1"/>
</dbReference>
<dbReference type="PROSITE" id="PS50151">
    <property type="entry name" value="UVR"/>
    <property type="match status" value="1"/>
</dbReference>
<keyword evidence="6" id="KW-0742">SOS response</keyword>
<dbReference type="InterPro" id="IPR047296">
    <property type="entry name" value="GIY-YIG_UvrC_Cho"/>
</dbReference>
<dbReference type="Gene3D" id="1.10.150.20">
    <property type="entry name" value="5' to 3' exonuclease, C-terminal subdomain"/>
    <property type="match status" value="1"/>
</dbReference>
<dbReference type="Pfam" id="PF08459">
    <property type="entry name" value="UvrC_RNaseH_dom"/>
    <property type="match status" value="1"/>
</dbReference>
<dbReference type="InterPro" id="IPR001943">
    <property type="entry name" value="UVR_dom"/>
</dbReference>
<name>A0ABP8YHG1_9MICO</name>
<keyword evidence="2 6" id="KW-0227">DNA damage</keyword>
<sequence length="658" mass="72992">MADPATYRPRPGEIPTSPGVYRFRDRHGRVVYVGKAKNLRQRLSNYFQDVANLHHRTQQMVTTAASVEWTVVGTEVEALALEYSWIKEYDPRFNVKYRDDKSYPYLAVTMGEDVPRAQVMRGRKRRGTRYFGPYGHAWAIRETLDLLLRVFPVRTCSAGVYRRAQQSGRPCLLGYIDKCSAPCVGRISPEDHRALAGDLCDFMAGDTGRFVRRLEKEMAEAAEHLEYEQAARLRDDLGALRRVTEKNAVVLSDATDADVFALDGDDLEAAVQVFHVRGGRIRGQRGWIVEKVEDIGDGELVEHLLQQVYGPVEDARDVDLSDHQARAAVRDAVPREVLVPVLPPDLEEVTDWLSGLRGARVEVRVPQRGDKRELAETVRRNAEQALVLHRTRRAGDLTTRSQALSELQEALGLDEAPLRIECYDVSHTQGTYQSASMVVFEDGLPRKGEYRSFSVRGPDGDGAADDTAAMHEVITRRFRRYLADQHAHPDISGPADGDAGAEKRRFAYPPQLVVVDGGPPQVAAAARALAELGITDVALCGLAKRLEELWVPDDDYPVILQRASQGLYLLQRVRDEAHRFAIAQHRRRRSKGMTVSVLDSVPGLGPARQQALLARFGSVKRMRAATAEEIAQVKGVGPSTAQAVVDALSGSGAGMLDP</sequence>
<dbReference type="SMART" id="SM00465">
    <property type="entry name" value="GIYc"/>
    <property type="match status" value="1"/>
</dbReference>
<dbReference type="NCBIfam" id="NF001824">
    <property type="entry name" value="PRK00558.1-5"/>
    <property type="match status" value="1"/>
</dbReference>
<evidence type="ECO:0000256" key="6">
    <source>
        <dbReference type="HAMAP-Rule" id="MF_00203"/>
    </source>
</evidence>
<feature type="domain" description="UVR" evidence="7">
    <location>
        <begin position="208"/>
        <end position="243"/>
    </location>
</feature>
<dbReference type="Proteomes" id="UP001500956">
    <property type="component" value="Unassembled WGS sequence"/>
</dbReference>
<dbReference type="SMART" id="SM00278">
    <property type="entry name" value="HhH1"/>
    <property type="match status" value="2"/>
</dbReference>
<proteinExistence type="inferred from homology"/>
<dbReference type="InterPro" id="IPR004791">
    <property type="entry name" value="UvrC"/>
</dbReference>
<dbReference type="Gene3D" id="4.10.860.10">
    <property type="entry name" value="UVR domain"/>
    <property type="match status" value="1"/>
</dbReference>
<evidence type="ECO:0000259" key="7">
    <source>
        <dbReference type="PROSITE" id="PS50151"/>
    </source>
</evidence>
<dbReference type="InterPro" id="IPR038476">
    <property type="entry name" value="UvrC_RNase_H_dom_sf"/>
</dbReference>
<dbReference type="PANTHER" id="PTHR30562">
    <property type="entry name" value="UVRC/OXIDOREDUCTASE"/>
    <property type="match status" value="1"/>
</dbReference>
<gene>
    <name evidence="6 10" type="primary">uvrC</name>
    <name evidence="10" type="ORF">GCM10023216_16390</name>
</gene>